<reference evidence="2" key="1">
    <citation type="journal article" date="2014" name="Science">
        <title>The coffee genome provides insight into the convergent evolution of caffeine biosynthesis.</title>
        <authorList>
            <person name="Denoeud F."/>
            <person name="Carretero-Paulet L."/>
            <person name="Dereeper A."/>
            <person name="Droc G."/>
            <person name="Guyot R."/>
            <person name="Pietrella M."/>
            <person name="Zheng C."/>
            <person name="Alberti A."/>
            <person name="Anthony F."/>
            <person name="Aprea G."/>
            <person name="Aury J.M."/>
            <person name="Bento P."/>
            <person name="Bernard M."/>
            <person name="Bocs S."/>
            <person name="Campa C."/>
            <person name="Cenci A."/>
            <person name="Combes M.C."/>
            <person name="Crouzillat D."/>
            <person name="Da Silva C."/>
            <person name="Daddiego L."/>
            <person name="De Bellis F."/>
            <person name="Dussert S."/>
            <person name="Garsmeur O."/>
            <person name="Gayraud T."/>
            <person name="Guignon V."/>
            <person name="Jahn K."/>
            <person name="Jamilloux V."/>
            <person name="Joet T."/>
            <person name="Labadie K."/>
            <person name="Lan T."/>
            <person name="Leclercq J."/>
            <person name="Lepelley M."/>
            <person name="Leroy T."/>
            <person name="Li L.T."/>
            <person name="Librado P."/>
            <person name="Lopez L."/>
            <person name="Munoz A."/>
            <person name="Noel B."/>
            <person name="Pallavicini A."/>
            <person name="Perrotta G."/>
            <person name="Poncet V."/>
            <person name="Pot D."/>
            <person name="Priyono X."/>
            <person name="Rigoreau M."/>
            <person name="Rouard M."/>
            <person name="Rozas J."/>
            <person name="Tranchant-Dubreuil C."/>
            <person name="VanBuren R."/>
            <person name="Zhang Q."/>
            <person name="Andrade A.C."/>
            <person name="Argout X."/>
            <person name="Bertrand B."/>
            <person name="de Kochko A."/>
            <person name="Graziosi G."/>
            <person name="Henry R.J."/>
            <person name="Jayarama X."/>
            <person name="Ming R."/>
            <person name="Nagai C."/>
            <person name="Rounsley S."/>
            <person name="Sankoff D."/>
            <person name="Giuliano G."/>
            <person name="Albert V.A."/>
            <person name="Wincker P."/>
            <person name="Lashermes P."/>
        </authorList>
    </citation>
    <scope>NUCLEOTIDE SEQUENCE [LARGE SCALE GENOMIC DNA]</scope>
    <source>
        <strain evidence="2">cv. DH200-94</strain>
    </source>
</reference>
<name>A0A068VL66_COFCA</name>
<dbReference type="AlphaFoldDB" id="A0A068VL66"/>
<sequence>MFLNHIFEDILIRVTFLHYCLISLAALTKEILESHNYLDRDVRFTASALIPTNIPSGIKVILVTHPRTGD</sequence>
<dbReference type="Gramene" id="CDP21342">
    <property type="protein sequence ID" value="CDP21342"/>
    <property type="gene ID" value="GSCOC_T00003172001"/>
</dbReference>
<dbReference type="InParanoid" id="A0A068VL66"/>
<evidence type="ECO:0000313" key="1">
    <source>
        <dbReference type="EMBL" id="CDP21342.1"/>
    </source>
</evidence>
<dbReference type="Proteomes" id="UP000295252">
    <property type="component" value="Unassembled WGS sequence"/>
</dbReference>
<dbReference type="EMBL" id="HG742578">
    <property type="protein sequence ID" value="CDP21342.1"/>
    <property type="molecule type" value="Genomic_DNA"/>
</dbReference>
<accession>A0A068VL66</accession>
<proteinExistence type="predicted"/>
<protein>
    <submittedName>
        <fullName evidence="1">DH200=94 genomic scaffold, scaffold_3494</fullName>
    </submittedName>
</protein>
<evidence type="ECO:0000313" key="2">
    <source>
        <dbReference type="Proteomes" id="UP000295252"/>
    </source>
</evidence>
<organism evidence="1 2">
    <name type="scientific">Coffea canephora</name>
    <name type="common">Robusta coffee</name>
    <dbReference type="NCBI Taxonomy" id="49390"/>
    <lineage>
        <taxon>Eukaryota</taxon>
        <taxon>Viridiplantae</taxon>
        <taxon>Streptophyta</taxon>
        <taxon>Embryophyta</taxon>
        <taxon>Tracheophyta</taxon>
        <taxon>Spermatophyta</taxon>
        <taxon>Magnoliopsida</taxon>
        <taxon>eudicotyledons</taxon>
        <taxon>Gunneridae</taxon>
        <taxon>Pentapetalae</taxon>
        <taxon>asterids</taxon>
        <taxon>lamiids</taxon>
        <taxon>Gentianales</taxon>
        <taxon>Rubiaceae</taxon>
        <taxon>Ixoroideae</taxon>
        <taxon>Gardenieae complex</taxon>
        <taxon>Bertiereae - Coffeeae clade</taxon>
        <taxon>Coffeeae</taxon>
        <taxon>Coffea</taxon>
    </lineage>
</organism>
<gene>
    <name evidence="1" type="ORF">GSCOC_T00003172001</name>
</gene>
<keyword evidence="2" id="KW-1185">Reference proteome</keyword>